<evidence type="ECO:0000313" key="4">
    <source>
        <dbReference type="Proteomes" id="UP000230553"/>
    </source>
</evidence>
<comment type="caution">
    <text evidence="3">The sequence shown here is derived from an EMBL/GenBank/DDBJ whole genome shotgun (WGS) entry which is preliminary data.</text>
</comment>
<dbReference type="PANTHER" id="PTHR43116">
    <property type="entry name" value="PEPTIDE CHAIN RELEASE FACTOR 2"/>
    <property type="match status" value="1"/>
</dbReference>
<dbReference type="Proteomes" id="UP000230553">
    <property type="component" value="Unassembled WGS sequence"/>
</dbReference>
<reference evidence="4" key="1">
    <citation type="submission" date="2017-09" db="EMBL/GenBank/DDBJ databases">
        <title>Depth-based differentiation of microbial function through sediment-hosted aquifers and enrichment of novel symbionts in the deep terrestrial subsurface.</title>
        <authorList>
            <person name="Probst A.J."/>
            <person name="Ladd B."/>
            <person name="Jarett J.K."/>
            <person name="Geller-Mcgrath D.E."/>
            <person name="Sieber C.M.K."/>
            <person name="Emerson J.B."/>
            <person name="Anantharaman K."/>
            <person name="Thomas B.C."/>
            <person name="Malmstrom R."/>
            <person name="Stieglmeier M."/>
            <person name="Klingl A."/>
            <person name="Woyke T."/>
            <person name="Ryan C.M."/>
            <person name="Banfield J.F."/>
        </authorList>
    </citation>
    <scope>NUCLEOTIDE SEQUENCE [LARGE SCALE GENOMIC DNA]</scope>
</reference>
<organism evidence="3 4">
    <name type="scientific">Candidatus Wolfebacteria bacterium CG_4_10_14_0_2_um_filter_39_18</name>
    <dbReference type="NCBI Taxonomy" id="1975061"/>
    <lineage>
        <taxon>Bacteria</taxon>
        <taxon>Candidatus Wolfeibacteriota</taxon>
    </lineage>
</organism>
<feature type="non-terminal residue" evidence="3">
    <location>
        <position position="1"/>
    </location>
</feature>
<evidence type="ECO:0000256" key="1">
    <source>
        <dbReference type="ARBA" id="ARBA00010835"/>
    </source>
</evidence>
<dbReference type="SUPFAM" id="SSF75620">
    <property type="entry name" value="Release factor"/>
    <property type="match status" value="1"/>
</dbReference>
<dbReference type="Pfam" id="PF00472">
    <property type="entry name" value="RF-1"/>
    <property type="match status" value="1"/>
</dbReference>
<proteinExistence type="inferred from homology"/>
<feature type="domain" description="Prokaryotic-type class I peptide chain release factors" evidence="2">
    <location>
        <begin position="1"/>
        <end position="81"/>
    </location>
</feature>
<dbReference type="GO" id="GO:0003747">
    <property type="term" value="F:translation release factor activity"/>
    <property type="evidence" value="ECO:0007669"/>
    <property type="project" value="InterPro"/>
</dbReference>
<dbReference type="InterPro" id="IPR000352">
    <property type="entry name" value="Pep_chain_release_fac_I"/>
</dbReference>
<evidence type="ECO:0000313" key="3">
    <source>
        <dbReference type="EMBL" id="PIZ45498.1"/>
    </source>
</evidence>
<dbReference type="Gene3D" id="3.30.160.20">
    <property type="match status" value="1"/>
</dbReference>
<protein>
    <submittedName>
        <fullName evidence="3">Peptide chain release factor 2</fullName>
    </submittedName>
</protein>
<dbReference type="Gene3D" id="3.30.70.1660">
    <property type="match status" value="1"/>
</dbReference>
<comment type="similarity">
    <text evidence="1">Belongs to the prokaryotic/mitochondrial release factor family.</text>
</comment>
<accession>A0A2M7TH58</accession>
<dbReference type="InterPro" id="IPR045853">
    <property type="entry name" value="Pep_chain_release_fac_I_sf"/>
</dbReference>
<evidence type="ECO:0000259" key="2">
    <source>
        <dbReference type="Pfam" id="PF00472"/>
    </source>
</evidence>
<name>A0A2M7TH58_9BACT</name>
<dbReference type="AlphaFoldDB" id="A0A2M7TH58"/>
<gene>
    <name evidence="3" type="ORF">COY31_00100</name>
</gene>
<dbReference type="EMBL" id="PFNM01000003">
    <property type="protein sequence ID" value="PIZ45498.1"/>
    <property type="molecule type" value="Genomic_DNA"/>
</dbReference>
<dbReference type="PANTHER" id="PTHR43116:SF3">
    <property type="entry name" value="CLASS I PEPTIDE CHAIN RELEASE FACTOR"/>
    <property type="match status" value="1"/>
</dbReference>
<sequence length="110" mass="12347">VETAVRIVHLPTNLSAASQSERSQSQNRGKAMNLLKAKLLKLMEENEIEEINNLKVKVKPEWGSQIRSYVLNPYKLVKDHRSGVETGQIENVLAGDLDLFVESDIIGKSF</sequence>